<dbReference type="InterPro" id="IPR008042">
    <property type="entry name" value="Retrotrans_Pao"/>
</dbReference>
<sequence length="283" mass="32021">MMSIYTLRKWASNDVNLLTKLLPHATAPVVLNLDKDEHVKALGIEWNSHLDVLQYSVLQQCDEKRVTKRTILSRISQIFDPLGLVGPVLVKAKVFMQVLWQLKISWDESLPLHLCTEWCQFQKTLLHLNSVQLDRNAVPYKNIIELHGFCDASENAYGACIYVRSIDDMPYKNIIELHGFCDASENAYGACIYVRSIDDKKHISFQLLCSKSRVAPLKTTTIPRLELCAAVLLVRLKLLCSKSRVAPLKSIIIPRLELCAAVLLVRLMSKVESIISLKILNPG</sequence>
<organism evidence="1 2">
    <name type="scientific">Popillia japonica</name>
    <name type="common">Japanese beetle</name>
    <dbReference type="NCBI Taxonomy" id="7064"/>
    <lineage>
        <taxon>Eukaryota</taxon>
        <taxon>Metazoa</taxon>
        <taxon>Ecdysozoa</taxon>
        <taxon>Arthropoda</taxon>
        <taxon>Hexapoda</taxon>
        <taxon>Insecta</taxon>
        <taxon>Pterygota</taxon>
        <taxon>Neoptera</taxon>
        <taxon>Endopterygota</taxon>
        <taxon>Coleoptera</taxon>
        <taxon>Polyphaga</taxon>
        <taxon>Scarabaeiformia</taxon>
        <taxon>Scarabaeidae</taxon>
        <taxon>Rutelinae</taxon>
        <taxon>Popillia</taxon>
    </lineage>
</organism>
<accession>A0AAW1IG28</accession>
<comment type="caution">
    <text evidence="1">The sequence shown here is derived from an EMBL/GenBank/DDBJ whole genome shotgun (WGS) entry which is preliminary data.</text>
</comment>
<keyword evidence="2" id="KW-1185">Reference proteome</keyword>
<evidence type="ECO:0000313" key="1">
    <source>
        <dbReference type="EMBL" id="KAK9688595.1"/>
    </source>
</evidence>
<name>A0AAW1IG28_POPJA</name>
<evidence type="ECO:0000313" key="2">
    <source>
        <dbReference type="Proteomes" id="UP001458880"/>
    </source>
</evidence>
<protein>
    <submittedName>
        <fullName evidence="1">Pao retrotransposon peptidase</fullName>
    </submittedName>
</protein>
<dbReference type="Proteomes" id="UP001458880">
    <property type="component" value="Unassembled WGS sequence"/>
</dbReference>
<dbReference type="AlphaFoldDB" id="A0AAW1IG28"/>
<dbReference type="PANTHER" id="PTHR47331">
    <property type="entry name" value="PHD-TYPE DOMAIN-CONTAINING PROTEIN"/>
    <property type="match status" value="1"/>
</dbReference>
<dbReference type="Pfam" id="PF05380">
    <property type="entry name" value="Peptidase_A17"/>
    <property type="match status" value="2"/>
</dbReference>
<proteinExistence type="predicted"/>
<dbReference type="EMBL" id="JASPKY010000585">
    <property type="protein sequence ID" value="KAK9688595.1"/>
    <property type="molecule type" value="Genomic_DNA"/>
</dbReference>
<reference evidence="1 2" key="1">
    <citation type="journal article" date="2024" name="BMC Genomics">
        <title>De novo assembly and annotation of Popillia japonica's genome with initial clues to its potential as an invasive pest.</title>
        <authorList>
            <person name="Cucini C."/>
            <person name="Boschi S."/>
            <person name="Funari R."/>
            <person name="Cardaioli E."/>
            <person name="Iannotti N."/>
            <person name="Marturano G."/>
            <person name="Paoli F."/>
            <person name="Bruttini M."/>
            <person name="Carapelli A."/>
            <person name="Frati F."/>
            <person name="Nardi F."/>
        </authorList>
    </citation>
    <scope>NUCLEOTIDE SEQUENCE [LARGE SCALE GENOMIC DNA]</scope>
    <source>
        <strain evidence="1">DMR45628</strain>
    </source>
</reference>
<gene>
    <name evidence="1" type="ORF">QE152_g35198</name>
</gene>